<dbReference type="SUPFAM" id="SSF52210">
    <property type="entry name" value="Succinyl-CoA synthetase domains"/>
    <property type="match status" value="2"/>
</dbReference>
<dbReference type="InterPro" id="IPR051538">
    <property type="entry name" value="Acyl-CoA_Synth/Transferase"/>
</dbReference>
<evidence type="ECO:0000259" key="4">
    <source>
        <dbReference type="Pfam" id="PF13380"/>
    </source>
</evidence>
<organism evidence="6 7">
    <name type="scientific">Vallitalea pronyensis</name>
    <dbReference type="NCBI Taxonomy" id="1348613"/>
    <lineage>
        <taxon>Bacteria</taxon>
        <taxon>Bacillati</taxon>
        <taxon>Bacillota</taxon>
        <taxon>Clostridia</taxon>
        <taxon>Lachnospirales</taxon>
        <taxon>Vallitaleaceae</taxon>
        <taxon>Vallitalea</taxon>
    </lineage>
</organism>
<dbReference type="Gene3D" id="3.30.1490.20">
    <property type="entry name" value="ATP-grasp fold, A domain"/>
    <property type="match status" value="1"/>
</dbReference>
<dbReference type="Pfam" id="PF13549">
    <property type="entry name" value="ATP-grasp_5"/>
    <property type="match status" value="1"/>
</dbReference>
<dbReference type="Gene3D" id="3.40.50.720">
    <property type="entry name" value="NAD(P)-binding Rossmann-like Domain"/>
    <property type="match status" value="1"/>
</dbReference>
<keyword evidence="2" id="KW-0547">Nucleotide-binding</keyword>
<dbReference type="Proteomes" id="UP000683246">
    <property type="component" value="Chromosome"/>
</dbReference>
<dbReference type="InterPro" id="IPR003781">
    <property type="entry name" value="CoA-bd"/>
</dbReference>
<dbReference type="Pfam" id="PF13380">
    <property type="entry name" value="CoA_binding_2"/>
    <property type="match status" value="1"/>
</dbReference>
<feature type="domain" description="CoA-binding" evidence="4">
    <location>
        <begin position="282"/>
        <end position="408"/>
    </location>
</feature>
<dbReference type="KEGG" id="vpy:HZI73_10500"/>
<evidence type="ECO:0000256" key="2">
    <source>
        <dbReference type="ARBA" id="ARBA00022741"/>
    </source>
</evidence>
<gene>
    <name evidence="6" type="ORF">HZI73_10500</name>
</gene>
<proteinExistence type="predicted"/>
<dbReference type="Gene3D" id="3.30.470.20">
    <property type="entry name" value="ATP-grasp fold, B domain"/>
    <property type="match status" value="1"/>
</dbReference>
<dbReference type="AlphaFoldDB" id="A0A8J8MIZ4"/>
<keyword evidence="1 6" id="KW-0436">Ligase</keyword>
<evidence type="ECO:0000259" key="5">
    <source>
        <dbReference type="Pfam" id="PF13607"/>
    </source>
</evidence>
<evidence type="ECO:0000256" key="1">
    <source>
        <dbReference type="ARBA" id="ARBA00022598"/>
    </source>
</evidence>
<dbReference type="SUPFAM" id="SSF56059">
    <property type="entry name" value="Glutathione synthetase ATP-binding domain-like"/>
    <property type="match status" value="1"/>
</dbReference>
<dbReference type="GO" id="GO:0016874">
    <property type="term" value="F:ligase activity"/>
    <property type="evidence" value="ECO:0007669"/>
    <property type="project" value="UniProtKB-KW"/>
</dbReference>
<dbReference type="PANTHER" id="PTHR43334">
    <property type="entry name" value="ACETATE--COA LIGASE [ADP-FORMING]"/>
    <property type="match status" value="1"/>
</dbReference>
<sequence>MHISTEAIGKIDAIMDQAYGEGRQTLYEHEIYMALESIGLDVPKFEFIQDVDALTDKMLERFGHDIVVKIVSSEISHKQKLGGVKVVQNGETLYISYVLDKMKKEVLSHFEEEPKIEGFLIVEFVPHTQSIGYEVLIGSKDDPSFGPILTFSKGGDDAEFFAKYYDPANLFLPPFSYDKAMELVNGLNISHKFRNNDQEEYIELMAKVASLLSAFAYHYSSASGNQPKYTLKALDINPFVITKDNRIIAVDGFAQFEKTDAHRMKMKEADTSHIDPFFNPKGIAVIGVSANVDKYSMGREIAELLHDLGRDDLYLVNIKGGTTVIGDQEYPLYKSIDEIPVPVELAVYVAKAKFVFSFFDEMKVNIPQSVVLIPGIPTDMKYSAFKEHLSKVVPEGVRIIGPNCMGVFYGQDGDNKGVNTLFIDEERLELNASKDSNTVLLTQSGGVAITLIDTFSHLEIFKSVVSFGNKYDVKIVDLMKYFATKDAIENIALYVEGFDEGEGRKFYELAKEINKPVIIYKSGKTDAGAKAAASHTAAMTGDYDVFKAVCEQAGVILIEDIKDYYDCIKAFSLLSHKKPSGKRVAGVVNAGFEATVAADELGNLELAELSETTKAKLKELNFHGLIDTSSSIIDVTPMTEDVLYAQYIETIIKDDAVDAMFVSIVPHADDLRAIPPECYDDDSLANLLVDIVKKYDKPIAVSVNGGKFYTEFVSIMEEGGVAVYSDIRSSVKALDTFVSYYTQ</sequence>
<dbReference type="InterPro" id="IPR013815">
    <property type="entry name" value="ATP_grasp_subdomain_1"/>
</dbReference>
<reference evidence="6" key="1">
    <citation type="submission" date="2020-07" db="EMBL/GenBank/DDBJ databases">
        <title>Vallitalea pronyensis genome.</title>
        <authorList>
            <person name="Postec A."/>
        </authorList>
    </citation>
    <scope>NUCLEOTIDE SEQUENCE</scope>
    <source>
        <strain evidence="6">FatNI3</strain>
    </source>
</reference>
<dbReference type="PANTHER" id="PTHR43334:SF2">
    <property type="entry name" value="ACETATE--COA LIGASE [ADP-FORMING]"/>
    <property type="match status" value="1"/>
</dbReference>
<dbReference type="EMBL" id="CP058649">
    <property type="protein sequence ID" value="QUI22697.1"/>
    <property type="molecule type" value="Genomic_DNA"/>
</dbReference>
<dbReference type="Pfam" id="PF13607">
    <property type="entry name" value="Succ_CoA_lig"/>
    <property type="match status" value="1"/>
</dbReference>
<keyword evidence="7" id="KW-1185">Reference proteome</keyword>
<dbReference type="InterPro" id="IPR016102">
    <property type="entry name" value="Succinyl-CoA_synth-like"/>
</dbReference>
<dbReference type="SUPFAM" id="SSF51735">
    <property type="entry name" value="NAD(P)-binding Rossmann-fold domains"/>
    <property type="match status" value="1"/>
</dbReference>
<dbReference type="InterPro" id="IPR036291">
    <property type="entry name" value="NAD(P)-bd_dom_sf"/>
</dbReference>
<evidence type="ECO:0000313" key="7">
    <source>
        <dbReference type="Proteomes" id="UP000683246"/>
    </source>
</evidence>
<evidence type="ECO:0000256" key="3">
    <source>
        <dbReference type="ARBA" id="ARBA00022840"/>
    </source>
</evidence>
<dbReference type="Gene3D" id="3.40.50.261">
    <property type="entry name" value="Succinyl-CoA synthetase domains"/>
    <property type="match status" value="2"/>
</dbReference>
<dbReference type="RefSeq" id="WP_212698189.1">
    <property type="nucleotide sequence ID" value="NZ_CP058649.1"/>
</dbReference>
<protein>
    <submittedName>
        <fullName evidence="6">Acetate--CoA ligase family protein</fullName>
    </submittedName>
</protein>
<dbReference type="InterPro" id="IPR032875">
    <property type="entry name" value="Succ_CoA_lig_flav_dom"/>
</dbReference>
<name>A0A8J8MIZ4_9FIRM</name>
<dbReference type="GO" id="GO:0005524">
    <property type="term" value="F:ATP binding"/>
    <property type="evidence" value="ECO:0007669"/>
    <property type="project" value="UniProtKB-KW"/>
</dbReference>
<keyword evidence="3" id="KW-0067">ATP-binding</keyword>
<feature type="domain" description="Succinyl-CoA synthetase-like flavodoxin" evidence="5">
    <location>
        <begin position="437"/>
        <end position="571"/>
    </location>
</feature>
<evidence type="ECO:0000313" key="6">
    <source>
        <dbReference type="EMBL" id="QUI22697.1"/>
    </source>
</evidence>
<accession>A0A8J8MIZ4</accession>